<keyword evidence="3" id="KW-1185">Reference proteome</keyword>
<evidence type="ECO:0000256" key="1">
    <source>
        <dbReference type="SAM" id="SignalP"/>
    </source>
</evidence>
<dbReference type="OrthoDB" id="5966769at2"/>
<keyword evidence="1" id="KW-0732">Signal</keyword>
<dbReference type="EMBL" id="CP023406">
    <property type="protein sequence ID" value="ATD67127.1"/>
    <property type="molecule type" value="Genomic_DNA"/>
</dbReference>
<reference evidence="3" key="1">
    <citation type="submission" date="2017-09" db="EMBL/GenBank/DDBJ databases">
        <title>Luteimonas liuhanmingii sp.nov., isolated from the intestinal contents of Tibetan Plateau Pika in Yushu, Qinghai Province, China.</title>
        <authorList>
            <person name="Gui Z."/>
        </authorList>
    </citation>
    <scope>NUCLEOTIDE SEQUENCE [LARGE SCALE GENOMIC DNA]</scope>
    <source>
        <strain evidence="3">100111</strain>
    </source>
</reference>
<name>A0A290XDC2_9GAMM</name>
<protein>
    <recommendedName>
        <fullName evidence="4">Secreted protein</fullName>
    </recommendedName>
</protein>
<gene>
    <name evidence="2" type="ORF">CNR27_06430</name>
</gene>
<evidence type="ECO:0000313" key="2">
    <source>
        <dbReference type="EMBL" id="ATD67127.1"/>
    </source>
</evidence>
<evidence type="ECO:0000313" key="3">
    <source>
        <dbReference type="Proteomes" id="UP000218968"/>
    </source>
</evidence>
<organism evidence="2 3">
    <name type="scientific">Luteimonas chenhongjianii</name>
    <dbReference type="NCBI Taxonomy" id="2006110"/>
    <lineage>
        <taxon>Bacteria</taxon>
        <taxon>Pseudomonadati</taxon>
        <taxon>Pseudomonadota</taxon>
        <taxon>Gammaproteobacteria</taxon>
        <taxon>Lysobacterales</taxon>
        <taxon>Lysobacteraceae</taxon>
        <taxon>Luteimonas</taxon>
    </lineage>
</organism>
<dbReference type="KEGG" id="lum:CNR27_06430"/>
<dbReference type="Proteomes" id="UP000218968">
    <property type="component" value="Chromosome"/>
</dbReference>
<feature type="signal peptide" evidence="1">
    <location>
        <begin position="1"/>
        <end position="18"/>
    </location>
</feature>
<sequence>MRMPFLLTLLAFPLAGYAVECATLDTPAALPVQTSALAPLSPELSAPAYRLGSGAVLSRAYDEAQSAEQVVRRLEIEKCQNVAVVTPAAGAVQANDPAAYVKRTEFDNAPYRFNMTQGGKRMTADDFDAWVKANGYTVGSRRVDPAPAVVETAAPGEAPAE</sequence>
<dbReference type="AlphaFoldDB" id="A0A290XDC2"/>
<dbReference type="RefSeq" id="WP_096297449.1">
    <property type="nucleotide sequence ID" value="NZ_CP023406.1"/>
</dbReference>
<accession>A0A290XDC2</accession>
<feature type="chain" id="PRO_5012471235" description="Secreted protein" evidence="1">
    <location>
        <begin position="19"/>
        <end position="161"/>
    </location>
</feature>
<evidence type="ECO:0008006" key="4">
    <source>
        <dbReference type="Google" id="ProtNLM"/>
    </source>
</evidence>
<proteinExistence type="predicted"/>